<gene>
    <name evidence="2" type="ORF">DFR47_108132</name>
</gene>
<dbReference type="Gene3D" id="1.20.1290.10">
    <property type="entry name" value="AhpD-like"/>
    <property type="match status" value="1"/>
</dbReference>
<proteinExistence type="predicted"/>
<dbReference type="SUPFAM" id="SSF69118">
    <property type="entry name" value="AhpD-like"/>
    <property type="match status" value="1"/>
</dbReference>
<protein>
    <submittedName>
        <fullName evidence="2">AhpD family alkylhydroperoxidase</fullName>
    </submittedName>
</protein>
<sequence length="148" mass="16762">MKNRMNVAKVAPALYQSIQALDAAVDAAGLEPRLLHLLKIRSSQINGCSYCTDLHIRDAHQDGMDMQTLYMTSAWRESPCFYERDRAVLEWTEHLTQIAVLGVPDALYERVKALFSEEEIAKLIVAVGMINLWNRIGVSTQLIHPRKP</sequence>
<dbReference type="OrthoDB" id="9801997at2"/>
<feature type="domain" description="Carboxymuconolactone decarboxylase-like" evidence="1">
    <location>
        <begin position="12"/>
        <end position="93"/>
    </location>
</feature>
<dbReference type="Proteomes" id="UP000252893">
    <property type="component" value="Unassembled WGS sequence"/>
</dbReference>
<evidence type="ECO:0000313" key="3">
    <source>
        <dbReference type="Proteomes" id="UP000252893"/>
    </source>
</evidence>
<name>A0A366DPI0_9HYPH</name>
<dbReference type="GO" id="GO:0051920">
    <property type="term" value="F:peroxiredoxin activity"/>
    <property type="evidence" value="ECO:0007669"/>
    <property type="project" value="InterPro"/>
</dbReference>
<dbReference type="EMBL" id="QNRH01000008">
    <property type="protein sequence ID" value="RBO91986.1"/>
    <property type="molecule type" value="Genomic_DNA"/>
</dbReference>
<organism evidence="2 3">
    <name type="scientific">Pseudochrobactrum asaccharolyticum</name>
    <dbReference type="NCBI Taxonomy" id="354351"/>
    <lineage>
        <taxon>Bacteria</taxon>
        <taxon>Pseudomonadati</taxon>
        <taxon>Pseudomonadota</taxon>
        <taxon>Alphaproteobacteria</taxon>
        <taxon>Hyphomicrobiales</taxon>
        <taxon>Brucellaceae</taxon>
        <taxon>Pseudochrobactrum</taxon>
    </lineage>
</organism>
<reference evidence="2 3" key="1">
    <citation type="submission" date="2018-06" db="EMBL/GenBank/DDBJ databases">
        <title>Genomic Encyclopedia of Type Strains, Phase IV (KMG-IV): sequencing the most valuable type-strain genomes for metagenomic binning, comparative biology and taxonomic classification.</title>
        <authorList>
            <person name="Goeker M."/>
        </authorList>
    </citation>
    <scope>NUCLEOTIDE SEQUENCE [LARGE SCALE GENOMIC DNA]</scope>
    <source>
        <strain evidence="2 3">DSM 25619</strain>
    </source>
</reference>
<dbReference type="Pfam" id="PF02627">
    <property type="entry name" value="CMD"/>
    <property type="match status" value="1"/>
</dbReference>
<evidence type="ECO:0000313" key="2">
    <source>
        <dbReference type="EMBL" id="RBO91986.1"/>
    </source>
</evidence>
<dbReference type="PANTHER" id="PTHR34846">
    <property type="entry name" value="4-CARBOXYMUCONOLACTONE DECARBOXYLASE FAMILY PROTEIN (AFU_ORTHOLOGUE AFUA_6G11590)"/>
    <property type="match status" value="1"/>
</dbReference>
<dbReference type="InterPro" id="IPR004675">
    <property type="entry name" value="AhpD_core"/>
</dbReference>
<dbReference type="AlphaFoldDB" id="A0A366DPI0"/>
<evidence type="ECO:0000259" key="1">
    <source>
        <dbReference type="Pfam" id="PF02627"/>
    </source>
</evidence>
<keyword evidence="2" id="KW-0560">Oxidoreductase</keyword>
<dbReference type="InterPro" id="IPR003779">
    <property type="entry name" value="CMD-like"/>
</dbReference>
<dbReference type="InterPro" id="IPR029032">
    <property type="entry name" value="AhpD-like"/>
</dbReference>
<dbReference type="PANTHER" id="PTHR34846:SF10">
    <property type="entry name" value="CYTOPLASMIC PROTEIN"/>
    <property type="match status" value="1"/>
</dbReference>
<keyword evidence="3" id="KW-1185">Reference proteome</keyword>
<dbReference type="RefSeq" id="WP_113945730.1">
    <property type="nucleotide sequence ID" value="NZ_JBHEEG010000001.1"/>
</dbReference>
<accession>A0A366DPI0</accession>
<comment type="caution">
    <text evidence="2">The sequence shown here is derived from an EMBL/GenBank/DDBJ whole genome shotgun (WGS) entry which is preliminary data.</text>
</comment>
<keyword evidence="2" id="KW-0575">Peroxidase</keyword>
<dbReference type="NCBIfam" id="TIGR00778">
    <property type="entry name" value="ahpD_dom"/>
    <property type="match status" value="1"/>
</dbReference>